<proteinExistence type="predicted"/>
<dbReference type="EMBL" id="FNFP01000002">
    <property type="protein sequence ID" value="SDK36588.1"/>
    <property type="molecule type" value="Genomic_DNA"/>
</dbReference>
<dbReference type="SUPFAM" id="SSF109604">
    <property type="entry name" value="HD-domain/PDEase-like"/>
    <property type="match status" value="1"/>
</dbReference>
<dbReference type="PANTHER" id="PTHR11845:SF13">
    <property type="entry name" value="5'-DEOXYNUCLEOTIDASE HDDC2"/>
    <property type="match status" value="1"/>
</dbReference>
<organism evidence="4 5">
    <name type="scientific">Natronincola ferrireducens</name>
    <dbReference type="NCBI Taxonomy" id="393762"/>
    <lineage>
        <taxon>Bacteria</taxon>
        <taxon>Bacillati</taxon>
        <taxon>Bacillota</taxon>
        <taxon>Clostridia</taxon>
        <taxon>Peptostreptococcales</taxon>
        <taxon>Natronincolaceae</taxon>
        <taxon>Natronincola</taxon>
    </lineage>
</organism>
<protein>
    <submittedName>
        <fullName evidence="4">Putative hydrolases of HD superfamily</fullName>
    </submittedName>
</protein>
<dbReference type="STRING" id="393762.SAMN05660472_01123"/>
<dbReference type="RefSeq" id="WP_330386471.1">
    <property type="nucleotide sequence ID" value="NZ_FNFP01000002.1"/>
</dbReference>
<accession>A0A1G9BAQ4</accession>
<keyword evidence="1" id="KW-0479">Metal-binding</keyword>
<dbReference type="Proteomes" id="UP000198718">
    <property type="component" value="Unassembled WGS sequence"/>
</dbReference>
<evidence type="ECO:0000256" key="2">
    <source>
        <dbReference type="ARBA" id="ARBA00022801"/>
    </source>
</evidence>
<dbReference type="InterPro" id="IPR006674">
    <property type="entry name" value="HD_domain"/>
</dbReference>
<dbReference type="GO" id="GO:0046872">
    <property type="term" value="F:metal ion binding"/>
    <property type="evidence" value="ECO:0007669"/>
    <property type="project" value="UniProtKB-KW"/>
</dbReference>
<gene>
    <name evidence="4" type="ORF">SAMN05660472_01123</name>
</gene>
<dbReference type="AlphaFoldDB" id="A0A1G9BAQ4"/>
<dbReference type="GO" id="GO:0005737">
    <property type="term" value="C:cytoplasm"/>
    <property type="evidence" value="ECO:0007669"/>
    <property type="project" value="TreeGrafter"/>
</dbReference>
<evidence type="ECO:0000313" key="5">
    <source>
        <dbReference type="Proteomes" id="UP000198718"/>
    </source>
</evidence>
<reference evidence="4 5" key="1">
    <citation type="submission" date="2016-10" db="EMBL/GenBank/DDBJ databases">
        <authorList>
            <person name="de Groot N.N."/>
        </authorList>
    </citation>
    <scope>NUCLEOTIDE SEQUENCE [LARGE SCALE GENOMIC DNA]</scope>
    <source>
        <strain evidence="4 5">DSM 18346</strain>
    </source>
</reference>
<evidence type="ECO:0000259" key="3">
    <source>
        <dbReference type="Pfam" id="PF13023"/>
    </source>
</evidence>
<evidence type="ECO:0000256" key="1">
    <source>
        <dbReference type="ARBA" id="ARBA00022723"/>
    </source>
</evidence>
<dbReference type="PANTHER" id="PTHR11845">
    <property type="entry name" value="5'-DEOXYNUCLEOTIDASE HDDC2"/>
    <property type="match status" value="1"/>
</dbReference>
<keyword evidence="5" id="KW-1185">Reference proteome</keyword>
<dbReference type="InterPro" id="IPR039356">
    <property type="entry name" value="YfbR/HDDC2"/>
</dbReference>
<dbReference type="GO" id="GO:0002953">
    <property type="term" value="F:5'-deoxynucleotidase activity"/>
    <property type="evidence" value="ECO:0007669"/>
    <property type="project" value="InterPro"/>
</dbReference>
<feature type="domain" description="HD" evidence="3">
    <location>
        <begin position="17"/>
        <end position="172"/>
    </location>
</feature>
<evidence type="ECO:0000313" key="4">
    <source>
        <dbReference type="EMBL" id="SDK36588.1"/>
    </source>
</evidence>
<dbReference type="Gene3D" id="1.10.3210.10">
    <property type="entry name" value="Hypothetical protein af1432"/>
    <property type="match status" value="1"/>
</dbReference>
<name>A0A1G9BAQ4_9FIRM</name>
<keyword evidence="2 4" id="KW-0378">Hydrolase</keyword>
<sequence length="200" mass="23513">MTPNERLMQQINFIIEIDKLKSIWRQTTLIDGSRRENDAEHSWHLAVMTMLLSEYANKKDIDVLRVMKMVIIHDLVEIDAGDTFAYDQEGYKDKEKREEEAANRIFSILPKDQYKEIYHLWREFEEGHTPEARFAAALDRVQPLLHNYYTEGGTWKQHNVTLDQVTKRFEPIKEGSEVLGKLVEEIINESVAKGYIRQGM</sequence>
<dbReference type="Pfam" id="PF13023">
    <property type="entry name" value="HD_3"/>
    <property type="match status" value="1"/>
</dbReference>